<sequence>MRGDKITALVAGGVVAVLAVAAAVFGVGVSSANPKLADVGAWLWTKARGKVVHVNGLSGEVDGYLNDKRGRPMKVVQDGSNVLLVDDSTGFVSRIEPSQLTVSQTRNFGAAGLQLVVSGSTAYAVDPEGSVQRIDPVTLNSVGAPLDLPGPLGSARIDGGGRLWVPVTATGEAVPIRAGVKERAVKAGEAGEELSVTIAGGLPVITNTRAASTVVIGADGGAGEITLPKEVAQAAEGGVLTPASTEGSLVPILTPGRHGLLVVIDTMSNAVLTTKLAVTDAGVPQVLGTKVYVPDQRTGAMIVWDTAAGGDPVRVQVAERPGPIEVFVKDGLLWANDENGDKAVVIDPEGRRHAVDKDDTDVPGPTRTPKPRPTPKTVPSSTAPDRDPDPTENAEEPTRTAEAEPSKSPQNKPTPSETPTPTPTPSRTPTPTPTPSPTAPGAPGSVSAKSGPGKVDVMFSPSTGGKVEKYTLKAGAGKVTPESVGPEGPFQFEYTSDQCADVSFTVVAHWEGGEVESQSSASGMPCVAPGAPTNFQAKAKNKGADLSWGAPENAAGQGVTYALSGAATNDSIQGTSFSAEGLKNAAKHEFTLKAKNAAGESQTTATTSVDLAYPKKPYQNANNNQTNSKIQCGPQGGCEVGSIPQGQYISITVICQTRGKPVTESETGETTDVWNRIEWNGGTAYISDTLMAIPGSGLAADGLYECEN</sequence>
<feature type="compositionally biased region" description="Pro residues" evidence="3">
    <location>
        <begin position="416"/>
        <end position="440"/>
    </location>
</feature>
<feature type="compositionally biased region" description="Pro residues" evidence="3">
    <location>
        <begin position="366"/>
        <end position="376"/>
    </location>
</feature>
<evidence type="ECO:0000259" key="4">
    <source>
        <dbReference type="SMART" id="SM00060"/>
    </source>
</evidence>
<evidence type="ECO:0000256" key="3">
    <source>
        <dbReference type="SAM" id="MobiDB-lite"/>
    </source>
</evidence>
<dbReference type="SUPFAM" id="SSF49265">
    <property type="entry name" value="Fibronectin type III"/>
    <property type="match status" value="1"/>
</dbReference>
<feature type="compositionally biased region" description="Basic and acidic residues" evidence="3">
    <location>
        <begin position="396"/>
        <end position="405"/>
    </location>
</feature>
<dbReference type="InterPro" id="IPR003961">
    <property type="entry name" value="FN3_dom"/>
</dbReference>
<dbReference type="InterPro" id="IPR013783">
    <property type="entry name" value="Ig-like_fold"/>
</dbReference>
<dbReference type="CDD" id="cd00063">
    <property type="entry name" value="FN3"/>
    <property type="match status" value="1"/>
</dbReference>
<evidence type="ECO:0000256" key="1">
    <source>
        <dbReference type="ARBA" id="ARBA00023295"/>
    </source>
</evidence>
<dbReference type="SMART" id="SM00060">
    <property type="entry name" value="FN3"/>
    <property type="match status" value="1"/>
</dbReference>
<comment type="caution">
    <text evidence="5">The sequence shown here is derived from an EMBL/GenBank/DDBJ whole genome shotgun (WGS) entry which is preliminary data.</text>
</comment>
<feature type="compositionally biased region" description="Basic and acidic residues" evidence="3">
    <location>
        <begin position="348"/>
        <end position="357"/>
    </location>
</feature>
<evidence type="ECO:0000313" key="6">
    <source>
        <dbReference type="Proteomes" id="UP001589646"/>
    </source>
</evidence>
<keyword evidence="6" id="KW-1185">Reference proteome</keyword>
<evidence type="ECO:0000313" key="5">
    <source>
        <dbReference type="EMBL" id="MFB9527010.1"/>
    </source>
</evidence>
<dbReference type="Gene3D" id="2.60.40.10">
    <property type="entry name" value="Immunoglobulins"/>
    <property type="match status" value="1"/>
</dbReference>
<proteinExistence type="predicted"/>
<dbReference type="InterPro" id="IPR036116">
    <property type="entry name" value="FN3_sf"/>
</dbReference>
<keyword evidence="2" id="KW-0119">Carbohydrate metabolism</keyword>
<keyword evidence="2" id="KW-0624">Polysaccharide degradation</keyword>
<dbReference type="Proteomes" id="UP001589646">
    <property type="component" value="Unassembled WGS sequence"/>
</dbReference>
<keyword evidence="1" id="KW-0326">Glycosidase</keyword>
<dbReference type="SUPFAM" id="SSF63825">
    <property type="entry name" value="YWTD domain"/>
    <property type="match status" value="1"/>
</dbReference>
<reference evidence="5 6" key="1">
    <citation type="submission" date="2024-09" db="EMBL/GenBank/DDBJ databases">
        <authorList>
            <person name="Sun Q."/>
            <person name="Mori K."/>
        </authorList>
    </citation>
    <scope>NUCLEOTIDE SEQUENCE [LARGE SCALE GENOMIC DNA]</scope>
    <source>
        <strain evidence="5 6">JCM 3323</strain>
    </source>
</reference>
<organism evidence="5 6">
    <name type="scientific">Nonomuraea roseola</name>
    <dbReference type="NCBI Taxonomy" id="46179"/>
    <lineage>
        <taxon>Bacteria</taxon>
        <taxon>Bacillati</taxon>
        <taxon>Actinomycetota</taxon>
        <taxon>Actinomycetes</taxon>
        <taxon>Streptosporangiales</taxon>
        <taxon>Streptosporangiaceae</taxon>
        <taxon>Nonomuraea</taxon>
    </lineage>
</organism>
<evidence type="ECO:0000256" key="2">
    <source>
        <dbReference type="ARBA" id="ARBA00023326"/>
    </source>
</evidence>
<accession>A0ABV5PUX7</accession>
<feature type="region of interest" description="Disordered" evidence="3">
    <location>
        <begin position="344"/>
        <end position="464"/>
    </location>
</feature>
<name>A0ABV5PUX7_9ACTN</name>
<protein>
    <submittedName>
        <fullName evidence="5">Fibronectin type III domain-containing protein</fullName>
    </submittedName>
</protein>
<dbReference type="RefSeq" id="WP_346118553.1">
    <property type="nucleotide sequence ID" value="NZ_BAAAXC010000006.1"/>
</dbReference>
<gene>
    <name evidence="5" type="ORF">ACFFRN_10355</name>
</gene>
<feature type="domain" description="Fibronectin type-III" evidence="4">
    <location>
        <begin position="529"/>
        <end position="601"/>
    </location>
</feature>
<keyword evidence="1" id="KW-0378">Hydrolase</keyword>
<dbReference type="EMBL" id="JBHMCE010000003">
    <property type="protein sequence ID" value="MFB9527010.1"/>
    <property type="molecule type" value="Genomic_DNA"/>
</dbReference>